<protein>
    <submittedName>
        <fullName evidence="2">Uncharacterized protein</fullName>
    </submittedName>
</protein>
<dbReference type="Proteomes" id="UP000041254">
    <property type="component" value="Unassembled WGS sequence"/>
</dbReference>
<keyword evidence="1" id="KW-0472">Membrane</keyword>
<sequence>MMRRVESSPSSREELSREDSIVACFGEVLLTTPNPAGDTNQDMIHVRLFTGRCVCIRRGCVACVPAYSLRMRGRAREAVNSHTWPVHILRAVHGFPPLSRRLSAAMVREAALGAGAAAGAAATGLVTSSMIGAAAATGTAGAAATNELWRDDATTANATGIGAATGGLAGAVGSVGLVLSSGSGSGLSAASIASRLASLGGGSIAAGGGGMLAGLSVLTLGTMGVAALAGGASWGVAEGTLYLLEINLRNDIMRLQRQGVVFPDVM</sequence>
<keyword evidence="1" id="KW-0812">Transmembrane</keyword>
<proteinExistence type="predicted"/>
<dbReference type="AlphaFoldDB" id="A0A0G4FIQ5"/>
<dbReference type="EMBL" id="CDMY01000447">
    <property type="protein sequence ID" value="CEM13583.1"/>
    <property type="molecule type" value="Genomic_DNA"/>
</dbReference>
<reference evidence="2 3" key="1">
    <citation type="submission" date="2014-11" db="EMBL/GenBank/DDBJ databases">
        <authorList>
            <person name="Zhu J."/>
            <person name="Qi W."/>
            <person name="Song R."/>
        </authorList>
    </citation>
    <scope>NUCLEOTIDE SEQUENCE [LARGE SCALE GENOMIC DNA]</scope>
</reference>
<feature type="transmembrane region" description="Helical" evidence="1">
    <location>
        <begin position="224"/>
        <end position="244"/>
    </location>
</feature>
<name>A0A0G4FIQ5_VITBC</name>
<organism evidence="2 3">
    <name type="scientific">Vitrella brassicaformis (strain CCMP3155)</name>
    <dbReference type="NCBI Taxonomy" id="1169540"/>
    <lineage>
        <taxon>Eukaryota</taxon>
        <taxon>Sar</taxon>
        <taxon>Alveolata</taxon>
        <taxon>Colpodellida</taxon>
        <taxon>Vitrellaceae</taxon>
        <taxon>Vitrella</taxon>
    </lineage>
</organism>
<feature type="transmembrane region" description="Helical" evidence="1">
    <location>
        <begin position="110"/>
        <end position="136"/>
    </location>
</feature>
<gene>
    <name evidence="2" type="ORF">Vbra_15503</name>
</gene>
<evidence type="ECO:0000313" key="2">
    <source>
        <dbReference type="EMBL" id="CEM13583.1"/>
    </source>
</evidence>
<dbReference type="VEuPathDB" id="CryptoDB:Vbra_15503"/>
<feature type="transmembrane region" description="Helical" evidence="1">
    <location>
        <begin position="156"/>
        <end position="180"/>
    </location>
</feature>
<feature type="transmembrane region" description="Helical" evidence="1">
    <location>
        <begin position="192"/>
        <end position="218"/>
    </location>
</feature>
<evidence type="ECO:0000256" key="1">
    <source>
        <dbReference type="SAM" id="Phobius"/>
    </source>
</evidence>
<dbReference type="InParanoid" id="A0A0G4FIQ5"/>
<keyword evidence="3" id="KW-1185">Reference proteome</keyword>
<keyword evidence="1" id="KW-1133">Transmembrane helix</keyword>
<accession>A0A0G4FIQ5</accession>
<evidence type="ECO:0000313" key="3">
    <source>
        <dbReference type="Proteomes" id="UP000041254"/>
    </source>
</evidence>